<evidence type="ECO:0000313" key="3">
    <source>
        <dbReference type="Proteomes" id="UP000274504"/>
    </source>
</evidence>
<evidence type="ECO:0000313" key="1">
    <source>
        <dbReference type="EMBL" id="VDL60434.1"/>
    </source>
</evidence>
<organism evidence="5">
    <name type="scientific">Hymenolepis diminuta</name>
    <name type="common">Rat tapeworm</name>
    <dbReference type="NCBI Taxonomy" id="6216"/>
    <lineage>
        <taxon>Eukaryota</taxon>
        <taxon>Metazoa</taxon>
        <taxon>Spiralia</taxon>
        <taxon>Lophotrochozoa</taxon>
        <taxon>Platyhelminthes</taxon>
        <taxon>Cestoda</taxon>
        <taxon>Eucestoda</taxon>
        <taxon>Cyclophyllidea</taxon>
        <taxon>Hymenolepididae</taxon>
        <taxon>Hymenolepis</taxon>
    </lineage>
</organism>
<dbReference type="WBParaSite" id="HDID_0000811801-mRNA-1">
    <property type="protein sequence ID" value="HDID_0000811801-mRNA-1"/>
    <property type="gene ID" value="HDID_0000811801"/>
</dbReference>
<gene>
    <name evidence="1" type="ORF">HDID_LOCUS8116</name>
    <name evidence="2" type="ORF">WMSIL1_LOCUS9879</name>
</gene>
<evidence type="ECO:0000313" key="4">
    <source>
        <dbReference type="Proteomes" id="UP000321570"/>
    </source>
</evidence>
<evidence type="ECO:0000313" key="5">
    <source>
        <dbReference type="WBParaSite" id="HDID_0000811801-mRNA-1"/>
    </source>
</evidence>
<keyword evidence="4" id="KW-1185">Reference proteome</keyword>
<dbReference type="Proteomes" id="UP000321570">
    <property type="component" value="Unassembled WGS sequence"/>
</dbReference>
<reference evidence="5" key="1">
    <citation type="submission" date="2017-02" db="UniProtKB">
        <authorList>
            <consortium name="WormBaseParasite"/>
        </authorList>
    </citation>
    <scope>IDENTIFICATION</scope>
</reference>
<dbReference type="OrthoDB" id="6251918at2759"/>
<dbReference type="Proteomes" id="UP000274504">
    <property type="component" value="Unassembled WGS sequence"/>
</dbReference>
<sequence length="197" mass="22520">MTQESKSQIVEEINSTLSRMDEIYVKIREQCSNLASLRRREEKINHYCMFSDSKLPSSYSSNYFVDLDLLESMNTSFALSIAKAAERVSESLELFRSTAFKIFSLCESLSSLLTARIECQSCYVFSFQQVTDAFMQLTGSMVDEIDLISYWAYSNISPNLVPSHVSPSFRFASSCLPGRMMARTIWRDDVLPLLNEI</sequence>
<reference evidence="2 4" key="3">
    <citation type="submission" date="2019-07" db="EMBL/GenBank/DDBJ databases">
        <authorList>
            <person name="Jastrzebski P J."/>
            <person name="Paukszto L."/>
            <person name="Jastrzebski P J."/>
        </authorList>
    </citation>
    <scope>NUCLEOTIDE SEQUENCE [LARGE SCALE GENOMIC DNA]</scope>
    <source>
        <strain evidence="2 4">WMS-il1</strain>
    </source>
</reference>
<proteinExistence type="predicted"/>
<protein>
    <submittedName>
        <fullName evidence="1 5">Uncharacterized protein</fullName>
    </submittedName>
</protein>
<reference evidence="1 3" key="2">
    <citation type="submission" date="2018-11" db="EMBL/GenBank/DDBJ databases">
        <authorList>
            <consortium name="Pathogen Informatics"/>
        </authorList>
    </citation>
    <scope>NUCLEOTIDE SEQUENCE [LARGE SCALE GENOMIC DNA]</scope>
</reference>
<evidence type="ECO:0000313" key="2">
    <source>
        <dbReference type="EMBL" id="VUZ51063.1"/>
    </source>
</evidence>
<name>A0A0R3SS76_HYMDI</name>
<dbReference type="EMBL" id="UYSG01011030">
    <property type="protein sequence ID" value="VDL60434.1"/>
    <property type="molecule type" value="Genomic_DNA"/>
</dbReference>
<accession>A0A0R3SS76</accession>
<dbReference type="AlphaFoldDB" id="A0A0R3SS76"/>
<dbReference type="EMBL" id="CABIJS010000421">
    <property type="protein sequence ID" value="VUZ51063.1"/>
    <property type="molecule type" value="Genomic_DNA"/>
</dbReference>